<feature type="region of interest" description="Disordered" evidence="1">
    <location>
        <begin position="331"/>
        <end position="360"/>
    </location>
</feature>
<dbReference type="Proteomes" id="UP001642540">
    <property type="component" value="Unassembled WGS sequence"/>
</dbReference>
<feature type="region of interest" description="Disordered" evidence="1">
    <location>
        <begin position="27"/>
        <end position="80"/>
    </location>
</feature>
<feature type="region of interest" description="Disordered" evidence="1">
    <location>
        <begin position="787"/>
        <end position="818"/>
    </location>
</feature>
<gene>
    <name evidence="3" type="ORF">ODALV1_LOCUS995</name>
</gene>
<dbReference type="InterPro" id="IPR051839">
    <property type="entry name" value="RD_transcriptional_regulator"/>
</dbReference>
<feature type="region of interest" description="Disordered" evidence="1">
    <location>
        <begin position="619"/>
        <end position="668"/>
    </location>
</feature>
<evidence type="ECO:0000313" key="3">
    <source>
        <dbReference type="EMBL" id="CAL8069928.1"/>
    </source>
</evidence>
<evidence type="ECO:0000259" key="2">
    <source>
        <dbReference type="Pfam" id="PF09607"/>
    </source>
</evidence>
<dbReference type="PANTHER" id="PTHR33215">
    <property type="entry name" value="PROTEIN DISTAL ANTENNA"/>
    <property type="match status" value="1"/>
</dbReference>
<feature type="region of interest" description="Disordered" evidence="1">
    <location>
        <begin position="721"/>
        <end position="745"/>
    </location>
</feature>
<feature type="compositionally biased region" description="Polar residues" evidence="1">
    <location>
        <begin position="510"/>
        <end position="522"/>
    </location>
</feature>
<feature type="compositionally biased region" description="Polar residues" evidence="1">
    <location>
        <begin position="805"/>
        <end position="815"/>
    </location>
</feature>
<proteinExistence type="predicted"/>
<organism evidence="3 4">
    <name type="scientific">Orchesella dallaii</name>
    <dbReference type="NCBI Taxonomy" id="48710"/>
    <lineage>
        <taxon>Eukaryota</taxon>
        <taxon>Metazoa</taxon>
        <taxon>Ecdysozoa</taxon>
        <taxon>Arthropoda</taxon>
        <taxon>Hexapoda</taxon>
        <taxon>Collembola</taxon>
        <taxon>Entomobryomorpha</taxon>
        <taxon>Entomobryoidea</taxon>
        <taxon>Orchesellidae</taxon>
        <taxon>Orchesellinae</taxon>
        <taxon>Orchesella</taxon>
    </lineage>
</organism>
<feature type="compositionally biased region" description="Low complexity" evidence="1">
    <location>
        <begin position="554"/>
        <end position="565"/>
    </location>
</feature>
<feature type="compositionally biased region" description="Low complexity" evidence="1">
    <location>
        <begin position="105"/>
        <end position="136"/>
    </location>
</feature>
<feature type="region of interest" description="Disordered" evidence="1">
    <location>
        <begin position="217"/>
        <end position="297"/>
    </location>
</feature>
<dbReference type="PANTHER" id="PTHR33215:SF13">
    <property type="entry name" value="PROTEIN DISTAL ANTENNA"/>
    <property type="match status" value="1"/>
</dbReference>
<comment type="caution">
    <text evidence="3">The sequence shown here is derived from an EMBL/GenBank/DDBJ whole genome shotgun (WGS) entry which is preliminary data.</text>
</comment>
<feature type="domain" description="Brinker DNA-binding" evidence="2">
    <location>
        <begin position="749"/>
        <end position="788"/>
    </location>
</feature>
<keyword evidence="4" id="KW-1185">Reference proteome</keyword>
<protein>
    <recommendedName>
        <fullName evidence="2">Brinker DNA-binding domain-containing protein</fullName>
    </recommendedName>
</protein>
<dbReference type="InterPro" id="IPR018586">
    <property type="entry name" value="Brinker_DNA-bd"/>
</dbReference>
<feature type="region of interest" description="Disordered" evidence="1">
    <location>
        <begin position="105"/>
        <end position="139"/>
    </location>
</feature>
<dbReference type="EMBL" id="CAXLJM020000004">
    <property type="protein sequence ID" value="CAL8069928.1"/>
    <property type="molecule type" value="Genomic_DNA"/>
</dbReference>
<feature type="compositionally biased region" description="Low complexity" evidence="1">
    <location>
        <begin position="730"/>
        <end position="740"/>
    </location>
</feature>
<accession>A0ABP1PM90</accession>
<feature type="region of interest" description="Disordered" evidence="1">
    <location>
        <begin position="510"/>
        <end position="607"/>
    </location>
</feature>
<dbReference type="Pfam" id="PF09607">
    <property type="entry name" value="BrkDBD"/>
    <property type="match status" value="2"/>
</dbReference>
<feature type="compositionally biased region" description="Low complexity" evidence="1">
    <location>
        <begin position="266"/>
        <end position="283"/>
    </location>
</feature>
<dbReference type="Gene3D" id="1.10.10.60">
    <property type="entry name" value="Homeodomain-like"/>
    <property type="match status" value="2"/>
</dbReference>
<feature type="compositionally biased region" description="Polar residues" evidence="1">
    <location>
        <begin position="842"/>
        <end position="857"/>
    </location>
</feature>
<name>A0ABP1PM90_9HEXA</name>
<feature type="region of interest" description="Disordered" evidence="1">
    <location>
        <begin position="842"/>
        <end position="874"/>
    </location>
</feature>
<sequence>MIMAASVKSKAELEQIALAMMMMAGGEGTSTSGGGMKTRSSSTRASTEPVSRNGRNHDQPGSPEIQENFEDQTNAIDPSPYSESDLIIQEEEADEALICAINPMSIQSSPSPASPAESLKSTNSGSGSGPPTGNSPYISASRRIFKPEFKQMVLDAFNTDPDCIGNQRATARKFGIHRRQVQKWLQQLSTGELSFKDCLLENEESYSESFELPPSKLVVTKPQRSKGARRSNQGANRKSEPIASARSSSRQRGKSMPLKGGSKSTIIPNIVHPSSSSSLINLSRNTKQNGGASSTFPYNEGNGGSMFMNMSSLLATAAAAGNLGIPLCTENSRNYSPRDHSPIHNNGRGSPAHSAGGSSGGSTNLQNALLLVDELNYLYPYSDFSLLRKALLKEEVTLEKLSYPLLRNKSNEFPVNGNGLSTDLSQGLRDLRRAAALSPSKSNSSEYNTQQTLDIIRQQQEYLKLLQQCGIGNSSDVSGLNLSDVSSNGRLPPWFNPFAAAAAAGLPVPSTSKFAPVNGNSNGERRNKPSSTETSDNHRFASPRVPPANGNGGKAKTVAAALAATRVQSSQGRNFHVERNGRPSQNQRPAQRRKITAARRNNSQMDDEIDPTSMLEVVTSIPSPTNSPRTTSYAYRNNGNNEYQANQNQGMDLTTTAPTTTTTTSTTRLISKAMNKEYSFLNELGLVRKTPEETNKPVNGGYGITHTASLENFVQNIMLQPRQKSPQPPASSSSGSPPASDTNETERTKLMVIDAYNTDPEISGDARAVARKFGLNVRVVMKWLKEAPSKSSPQSNNEEIHNENGWGSENNNLHSRINGGGIKIEHVDEDDAYQAQNLHKTMISESNNNSPGSTATVNKRKNSKPNQICDFTEDSPILNGALDMVVPIKKRRVSSPTPQDA</sequence>
<feature type="compositionally biased region" description="Low complexity" evidence="1">
    <location>
        <begin position="637"/>
        <end position="667"/>
    </location>
</feature>
<feature type="compositionally biased region" description="Polar residues" evidence="1">
    <location>
        <begin position="284"/>
        <end position="297"/>
    </location>
</feature>
<feature type="compositionally biased region" description="Polar residues" evidence="1">
    <location>
        <begin position="620"/>
        <end position="635"/>
    </location>
</feature>
<evidence type="ECO:0000256" key="1">
    <source>
        <dbReference type="SAM" id="MobiDB-lite"/>
    </source>
</evidence>
<feature type="domain" description="Brinker DNA-binding" evidence="2">
    <location>
        <begin position="141"/>
        <end position="186"/>
    </location>
</feature>
<evidence type="ECO:0000313" key="4">
    <source>
        <dbReference type="Proteomes" id="UP001642540"/>
    </source>
</evidence>
<reference evidence="3 4" key="1">
    <citation type="submission" date="2024-08" db="EMBL/GenBank/DDBJ databases">
        <authorList>
            <person name="Cucini C."/>
            <person name="Frati F."/>
        </authorList>
    </citation>
    <scope>NUCLEOTIDE SEQUENCE [LARGE SCALE GENOMIC DNA]</scope>
</reference>
<feature type="compositionally biased region" description="Gly residues" evidence="1">
    <location>
        <begin position="27"/>
        <end position="36"/>
    </location>
</feature>